<evidence type="ECO:0000256" key="4">
    <source>
        <dbReference type="ARBA" id="ARBA00012448"/>
    </source>
</evidence>
<evidence type="ECO:0000256" key="6">
    <source>
        <dbReference type="ARBA" id="ARBA00022670"/>
    </source>
</evidence>
<feature type="domain" description="Peptidase S11 D-Ala-D-Ala carboxypeptidase A C-terminal" evidence="16">
    <location>
        <begin position="289"/>
        <end position="380"/>
    </location>
</feature>
<dbReference type="UniPathway" id="UPA00219"/>
<dbReference type="Gene3D" id="2.60.410.10">
    <property type="entry name" value="D-Ala-D-Ala carboxypeptidase, C-terminal domain"/>
    <property type="match status" value="1"/>
</dbReference>
<reference evidence="17" key="1">
    <citation type="submission" date="2019-02" db="EMBL/GenBank/DDBJ databases">
        <authorList>
            <person name="Gruber-Vodicka R. H."/>
            <person name="Seah K. B. B."/>
        </authorList>
    </citation>
    <scope>NUCLEOTIDE SEQUENCE</scope>
    <source>
        <strain evidence="17">BECK_M6</strain>
    </source>
</reference>
<keyword evidence="10" id="KW-0573">Peptidoglycan synthesis</keyword>
<evidence type="ECO:0000256" key="2">
    <source>
        <dbReference type="ARBA" id="ARBA00004752"/>
    </source>
</evidence>
<feature type="active site" description="Acyl-ester intermediate" evidence="13">
    <location>
        <position position="77"/>
    </location>
</feature>
<evidence type="ECO:0000256" key="14">
    <source>
        <dbReference type="PIRSR" id="PIRSR618044-2"/>
    </source>
</evidence>
<dbReference type="GO" id="GO:0009252">
    <property type="term" value="P:peptidoglycan biosynthetic process"/>
    <property type="evidence" value="ECO:0007669"/>
    <property type="project" value="UniProtKB-UniPathway"/>
</dbReference>
<evidence type="ECO:0000256" key="7">
    <source>
        <dbReference type="ARBA" id="ARBA00022729"/>
    </source>
</evidence>
<evidence type="ECO:0000256" key="1">
    <source>
        <dbReference type="ARBA" id="ARBA00003217"/>
    </source>
</evidence>
<evidence type="ECO:0000256" key="9">
    <source>
        <dbReference type="ARBA" id="ARBA00022960"/>
    </source>
</evidence>
<dbReference type="EC" id="3.4.16.4" evidence="4"/>
<dbReference type="GO" id="GO:0006508">
    <property type="term" value="P:proteolysis"/>
    <property type="evidence" value="ECO:0007669"/>
    <property type="project" value="UniProtKB-KW"/>
</dbReference>
<comment type="catalytic activity">
    <reaction evidence="12">
        <text>Preferential cleavage: (Ac)2-L-Lys-D-Ala-|-D-Ala. Also transpeptidation of peptidyl-alanyl moieties that are N-acyl substituents of D-alanine.</text>
        <dbReference type="EC" id="3.4.16.4"/>
    </reaction>
</comment>
<name>A0A450USD2_9GAMM</name>
<dbReference type="PANTHER" id="PTHR21581">
    <property type="entry name" value="D-ALANYL-D-ALANINE CARBOXYPEPTIDASE"/>
    <property type="match status" value="1"/>
</dbReference>
<dbReference type="Pfam" id="PF07943">
    <property type="entry name" value="PBP5_C"/>
    <property type="match status" value="1"/>
</dbReference>
<dbReference type="PRINTS" id="PR00725">
    <property type="entry name" value="DADACBPTASE1"/>
</dbReference>
<evidence type="ECO:0000256" key="3">
    <source>
        <dbReference type="ARBA" id="ARBA00007164"/>
    </source>
</evidence>
<organism evidence="17">
    <name type="scientific">Candidatus Kentrum sp. LFY</name>
    <dbReference type="NCBI Taxonomy" id="2126342"/>
    <lineage>
        <taxon>Bacteria</taxon>
        <taxon>Pseudomonadati</taxon>
        <taxon>Pseudomonadota</taxon>
        <taxon>Gammaproteobacteria</taxon>
        <taxon>Candidatus Kentrum</taxon>
    </lineage>
</organism>
<dbReference type="GO" id="GO:0008360">
    <property type="term" value="P:regulation of cell shape"/>
    <property type="evidence" value="ECO:0007669"/>
    <property type="project" value="UniProtKB-KW"/>
</dbReference>
<sequence length="396" mass="44236">MYQYNSPFLPFHDIKILRVPALLFFIALSLLPFVAAARDSSPPSLPDIDVRGYFLLDAYSGAVLAEKGANIRVEPASLTKMMTSYVIFSELRAGNITLDEEVLISEKAWRTGGSRTYVEVGTRVPVRVLLMGIIIQSGNDASVALAEHIAGDESAFVERMNQQAERLGLKGSHFMNSSGLPAANHYTTARDMAWLGVSLARDFPELYKTHAIKSYEYNNIKQYNRNKLLWRDETVDGIKTGYTEAAGYCLVASARRDDMRLVSVVMGAKSVKSRTKATQTLLNYGFRFFKTRKLYDGNTPLTTVRVWKGDSDNLDVGLAEPLYITAPNEQFADLKANIEFNTKIIAPITAGDIHGKLRIMLGEETILLEKPLISLQSVQEGGLWRQVSDSMKMYFY</sequence>
<keyword evidence="6" id="KW-0645">Protease</keyword>
<comment type="function">
    <text evidence="1">Removes C-terminal D-alanyl residues from sugar-peptide cell wall precursors.</text>
</comment>
<dbReference type="GO" id="GO:0009002">
    <property type="term" value="F:serine-type D-Ala-D-Ala carboxypeptidase activity"/>
    <property type="evidence" value="ECO:0007669"/>
    <property type="project" value="UniProtKB-EC"/>
</dbReference>
<proteinExistence type="inferred from homology"/>
<dbReference type="InterPro" id="IPR037167">
    <property type="entry name" value="Peptidase_S11_C_sf"/>
</dbReference>
<evidence type="ECO:0000256" key="13">
    <source>
        <dbReference type="PIRSR" id="PIRSR618044-1"/>
    </source>
</evidence>
<evidence type="ECO:0000256" key="8">
    <source>
        <dbReference type="ARBA" id="ARBA00022801"/>
    </source>
</evidence>
<comment type="similarity">
    <text evidence="3 15">Belongs to the peptidase S11 family.</text>
</comment>
<evidence type="ECO:0000259" key="16">
    <source>
        <dbReference type="SMART" id="SM00936"/>
    </source>
</evidence>
<evidence type="ECO:0000256" key="5">
    <source>
        <dbReference type="ARBA" id="ARBA00022645"/>
    </source>
</evidence>
<evidence type="ECO:0000256" key="12">
    <source>
        <dbReference type="ARBA" id="ARBA00034000"/>
    </source>
</evidence>
<dbReference type="GO" id="GO:0071555">
    <property type="term" value="P:cell wall organization"/>
    <property type="evidence" value="ECO:0007669"/>
    <property type="project" value="UniProtKB-KW"/>
</dbReference>
<keyword evidence="7" id="KW-0732">Signal</keyword>
<dbReference type="InterPro" id="IPR012907">
    <property type="entry name" value="Peptidase_S11_C"/>
</dbReference>
<dbReference type="AlphaFoldDB" id="A0A450USD2"/>
<feature type="binding site" evidence="14">
    <location>
        <position position="239"/>
    </location>
    <ligand>
        <name>substrate</name>
    </ligand>
</feature>
<keyword evidence="8" id="KW-0378">Hydrolase</keyword>
<dbReference type="InterPro" id="IPR012338">
    <property type="entry name" value="Beta-lactam/transpept-like"/>
</dbReference>
<dbReference type="SUPFAM" id="SSF56601">
    <property type="entry name" value="beta-lactamase/transpeptidase-like"/>
    <property type="match status" value="1"/>
</dbReference>
<keyword evidence="9" id="KW-0133">Cell shape</keyword>
<dbReference type="SMART" id="SM00936">
    <property type="entry name" value="PBP5_C"/>
    <property type="match status" value="1"/>
</dbReference>
<dbReference type="SUPFAM" id="SSF69189">
    <property type="entry name" value="Penicillin-binding protein associated domain"/>
    <property type="match status" value="1"/>
</dbReference>
<feature type="active site" description="Proton acceptor" evidence="13">
    <location>
        <position position="80"/>
    </location>
</feature>
<comment type="pathway">
    <text evidence="2">Cell wall biogenesis; peptidoglycan biosynthesis.</text>
</comment>
<evidence type="ECO:0000256" key="11">
    <source>
        <dbReference type="ARBA" id="ARBA00023316"/>
    </source>
</evidence>
<evidence type="ECO:0000313" key="17">
    <source>
        <dbReference type="EMBL" id="VFJ95448.1"/>
    </source>
</evidence>
<keyword evidence="11" id="KW-0961">Cell wall biogenesis/degradation</keyword>
<dbReference type="Pfam" id="PF00768">
    <property type="entry name" value="Peptidase_S11"/>
    <property type="match status" value="1"/>
</dbReference>
<dbReference type="EMBL" id="CAADFH010000050">
    <property type="protein sequence ID" value="VFJ95448.1"/>
    <property type="molecule type" value="Genomic_DNA"/>
</dbReference>
<gene>
    <name evidence="17" type="ORF">BECKLFY1418A_GA0070994_105012</name>
</gene>
<accession>A0A450USD2</accession>
<dbReference type="InterPro" id="IPR001967">
    <property type="entry name" value="Peptidase_S11_N"/>
</dbReference>
<feature type="active site" evidence="13">
    <location>
        <position position="137"/>
    </location>
</feature>
<evidence type="ECO:0000256" key="10">
    <source>
        <dbReference type="ARBA" id="ARBA00022984"/>
    </source>
</evidence>
<protein>
    <recommendedName>
        <fullName evidence="4">serine-type D-Ala-D-Ala carboxypeptidase</fullName>
        <ecNumber evidence="4">3.4.16.4</ecNumber>
    </recommendedName>
</protein>
<dbReference type="Gene3D" id="3.40.710.10">
    <property type="entry name" value="DD-peptidase/beta-lactamase superfamily"/>
    <property type="match status" value="1"/>
</dbReference>
<dbReference type="InterPro" id="IPR015956">
    <property type="entry name" value="Peniciliin-bd_prot_C_sf"/>
</dbReference>
<keyword evidence="5 17" id="KW-0121">Carboxypeptidase</keyword>
<evidence type="ECO:0000256" key="15">
    <source>
        <dbReference type="RuleBase" id="RU004016"/>
    </source>
</evidence>
<dbReference type="PANTHER" id="PTHR21581:SF6">
    <property type="entry name" value="TRAFFICKING PROTEIN PARTICLE COMPLEX SUBUNIT 12"/>
    <property type="match status" value="1"/>
</dbReference>
<dbReference type="InterPro" id="IPR018044">
    <property type="entry name" value="Peptidase_S11"/>
</dbReference>